<name>A0A918QVR0_9FLAO</name>
<evidence type="ECO:0000313" key="3">
    <source>
        <dbReference type="Proteomes" id="UP000636004"/>
    </source>
</evidence>
<dbReference type="Proteomes" id="UP000636004">
    <property type="component" value="Unassembled WGS sequence"/>
</dbReference>
<protein>
    <submittedName>
        <fullName evidence="2">Glycosyl transferase</fullName>
    </submittedName>
</protein>
<evidence type="ECO:0000313" key="2">
    <source>
        <dbReference type="EMBL" id="GGZ74366.1"/>
    </source>
</evidence>
<comment type="caution">
    <text evidence="2">The sequence shown here is derived from an EMBL/GenBank/DDBJ whole genome shotgun (WGS) entry which is preliminary data.</text>
</comment>
<dbReference type="PANTHER" id="PTHR22916:SF3">
    <property type="entry name" value="UDP-GLCNAC:BETAGAL BETA-1,3-N-ACETYLGLUCOSAMINYLTRANSFERASE-LIKE PROTEIN 1"/>
    <property type="match status" value="1"/>
</dbReference>
<evidence type="ECO:0000259" key="1">
    <source>
        <dbReference type="Pfam" id="PF00535"/>
    </source>
</evidence>
<proteinExistence type="predicted"/>
<dbReference type="Pfam" id="PF00535">
    <property type="entry name" value="Glycos_transf_2"/>
    <property type="match status" value="1"/>
</dbReference>
<organism evidence="2 3">
    <name type="scientific">Algibacter mikhailovii</name>
    <dbReference type="NCBI Taxonomy" id="425498"/>
    <lineage>
        <taxon>Bacteria</taxon>
        <taxon>Pseudomonadati</taxon>
        <taxon>Bacteroidota</taxon>
        <taxon>Flavobacteriia</taxon>
        <taxon>Flavobacteriales</taxon>
        <taxon>Flavobacteriaceae</taxon>
        <taxon>Algibacter</taxon>
    </lineage>
</organism>
<dbReference type="CDD" id="cd04196">
    <property type="entry name" value="GT_2_like_d"/>
    <property type="match status" value="1"/>
</dbReference>
<keyword evidence="2" id="KW-0808">Transferase</keyword>
<dbReference type="AlphaFoldDB" id="A0A918QVR0"/>
<dbReference type="Gene3D" id="3.90.550.10">
    <property type="entry name" value="Spore Coat Polysaccharide Biosynthesis Protein SpsA, Chain A"/>
    <property type="match status" value="1"/>
</dbReference>
<dbReference type="InterPro" id="IPR001173">
    <property type="entry name" value="Glyco_trans_2-like"/>
</dbReference>
<gene>
    <name evidence="2" type="ORF">GCM10007028_09610</name>
</gene>
<dbReference type="InterPro" id="IPR029044">
    <property type="entry name" value="Nucleotide-diphossugar_trans"/>
</dbReference>
<feature type="domain" description="Glycosyltransferase 2-like" evidence="1">
    <location>
        <begin position="5"/>
        <end position="159"/>
    </location>
</feature>
<dbReference type="GO" id="GO:0016758">
    <property type="term" value="F:hexosyltransferase activity"/>
    <property type="evidence" value="ECO:0007669"/>
    <property type="project" value="UniProtKB-ARBA"/>
</dbReference>
<reference evidence="2" key="2">
    <citation type="submission" date="2020-09" db="EMBL/GenBank/DDBJ databases">
        <authorList>
            <person name="Sun Q."/>
            <person name="Kim S."/>
        </authorList>
    </citation>
    <scope>NUCLEOTIDE SEQUENCE</scope>
    <source>
        <strain evidence="2">KCTC 12710</strain>
    </source>
</reference>
<reference evidence="2" key="1">
    <citation type="journal article" date="2014" name="Int. J. Syst. Evol. Microbiol.">
        <title>Complete genome sequence of Corynebacterium casei LMG S-19264T (=DSM 44701T), isolated from a smear-ripened cheese.</title>
        <authorList>
            <consortium name="US DOE Joint Genome Institute (JGI-PGF)"/>
            <person name="Walter F."/>
            <person name="Albersmeier A."/>
            <person name="Kalinowski J."/>
            <person name="Ruckert C."/>
        </authorList>
    </citation>
    <scope>NUCLEOTIDE SEQUENCE</scope>
    <source>
        <strain evidence="2">KCTC 12710</strain>
    </source>
</reference>
<accession>A0A918QVR0</accession>
<dbReference type="SUPFAM" id="SSF53448">
    <property type="entry name" value="Nucleotide-diphospho-sugar transferases"/>
    <property type="match status" value="1"/>
</dbReference>
<dbReference type="EMBL" id="BMWZ01000002">
    <property type="protein sequence ID" value="GGZ74366.1"/>
    <property type="molecule type" value="Genomic_DNA"/>
</dbReference>
<keyword evidence="3" id="KW-1185">Reference proteome</keyword>
<sequence length="297" mass="34496">MPKVSIVLCSYNGEQYLSEQIESILDQSYKDFELIICDDQSSDNSFNIINHFAKKDARIKAHSNSNNLGYVKNFEKGISLAKGDYIALSDQDDVWALDKIEKLLENIKNHVLIYCNSSFVNSDLKPTGKAMSSKKEMITTDNPLNLCLLNCVSGHALLFKKELTPHLLPFPKLVPHDWWIAFIATMHGGIVYLDEPLIKYRMHQDNALALNKNRKSVENKITKRQVRIREFYNKCPDNHKAKKVLSELNYSYQNMALANKFKKMSIFFKYQEELFIINKKEGFSRTHYIIRQFNKLL</sequence>
<dbReference type="RefSeq" id="WP_189359641.1">
    <property type="nucleotide sequence ID" value="NZ_BMWZ01000002.1"/>
</dbReference>
<dbReference type="PANTHER" id="PTHR22916">
    <property type="entry name" value="GLYCOSYLTRANSFERASE"/>
    <property type="match status" value="1"/>
</dbReference>